<comment type="caution">
    <text evidence="1">The sequence shown here is derived from an EMBL/GenBank/DDBJ whole genome shotgun (WGS) entry which is preliminary data.</text>
</comment>
<dbReference type="Proteomes" id="UP001303046">
    <property type="component" value="Unassembled WGS sequence"/>
</dbReference>
<evidence type="ECO:0000313" key="1">
    <source>
        <dbReference type="EMBL" id="KAK6741121.1"/>
    </source>
</evidence>
<reference evidence="1 2" key="1">
    <citation type="submission" date="2023-08" db="EMBL/GenBank/DDBJ databases">
        <title>A Necator americanus chromosomal reference genome.</title>
        <authorList>
            <person name="Ilik V."/>
            <person name="Petrzelkova K.J."/>
            <person name="Pardy F."/>
            <person name="Fuh T."/>
            <person name="Niatou-Singa F.S."/>
            <person name="Gouil Q."/>
            <person name="Baker L."/>
            <person name="Ritchie M.E."/>
            <person name="Jex A.R."/>
            <person name="Gazzola D."/>
            <person name="Li H."/>
            <person name="Toshio Fujiwara R."/>
            <person name="Zhan B."/>
            <person name="Aroian R.V."/>
            <person name="Pafco B."/>
            <person name="Schwarz E.M."/>
        </authorList>
    </citation>
    <scope>NUCLEOTIDE SEQUENCE [LARGE SCALE GENOMIC DNA]</scope>
    <source>
        <strain evidence="1 2">Aroian</strain>
        <tissue evidence="1">Whole animal</tissue>
    </source>
</reference>
<evidence type="ECO:0000313" key="2">
    <source>
        <dbReference type="Proteomes" id="UP001303046"/>
    </source>
</evidence>
<dbReference type="EMBL" id="JAVFWL010000003">
    <property type="protein sequence ID" value="KAK6741121.1"/>
    <property type="molecule type" value="Genomic_DNA"/>
</dbReference>
<sequence>MLLRDLRACADRGLEAAHDSTSCRKAMQEDFSKYRQQKILEAAQRKTSLKKCRRDLCDYNISLAALLTEDEKRFYTNLFRSSTPASSPIISAGGVPPRILPSEARVAIKSIEPGTAFGPDFISADSLRLVAINFM</sequence>
<keyword evidence="2" id="KW-1185">Reference proteome</keyword>
<accession>A0ABR1CT81</accession>
<proteinExistence type="predicted"/>
<protein>
    <submittedName>
        <fullName evidence="1">Uncharacterized protein</fullName>
    </submittedName>
</protein>
<organism evidence="1 2">
    <name type="scientific">Necator americanus</name>
    <name type="common">Human hookworm</name>
    <dbReference type="NCBI Taxonomy" id="51031"/>
    <lineage>
        <taxon>Eukaryota</taxon>
        <taxon>Metazoa</taxon>
        <taxon>Ecdysozoa</taxon>
        <taxon>Nematoda</taxon>
        <taxon>Chromadorea</taxon>
        <taxon>Rhabditida</taxon>
        <taxon>Rhabditina</taxon>
        <taxon>Rhabditomorpha</taxon>
        <taxon>Strongyloidea</taxon>
        <taxon>Ancylostomatidae</taxon>
        <taxon>Bunostominae</taxon>
        <taxon>Necator</taxon>
    </lineage>
</organism>
<name>A0ABR1CT81_NECAM</name>
<gene>
    <name evidence="1" type="primary">Necator_chrIII.g9917</name>
    <name evidence="1" type="ORF">RB195_009152</name>
</gene>